<protein>
    <submittedName>
        <fullName evidence="2">Uncharacterized protein (DUF427 family)</fullName>
    </submittedName>
</protein>
<feature type="domain" description="DUF427" evidence="1">
    <location>
        <begin position="24"/>
        <end position="114"/>
    </location>
</feature>
<keyword evidence="3" id="KW-1185">Reference proteome</keyword>
<dbReference type="OrthoDB" id="9815163at2"/>
<dbReference type="RefSeq" id="WP_106160605.1">
    <property type="nucleotide sequence ID" value="NZ_PVTT01000002.1"/>
</dbReference>
<accession>A0A2T0X1X9</accession>
<dbReference type="PANTHER" id="PTHR43058">
    <property type="entry name" value="SLR0655 PROTEIN"/>
    <property type="match status" value="1"/>
</dbReference>
<dbReference type="InterPro" id="IPR038694">
    <property type="entry name" value="DUF427_sf"/>
</dbReference>
<dbReference type="Pfam" id="PF04248">
    <property type="entry name" value="NTP_transf_9"/>
    <property type="match status" value="1"/>
</dbReference>
<organism evidence="2 3">
    <name type="scientific">Hasllibacter halocynthiae</name>
    <dbReference type="NCBI Taxonomy" id="595589"/>
    <lineage>
        <taxon>Bacteria</taxon>
        <taxon>Pseudomonadati</taxon>
        <taxon>Pseudomonadota</taxon>
        <taxon>Alphaproteobacteria</taxon>
        <taxon>Rhodobacterales</taxon>
        <taxon>Roseobacteraceae</taxon>
        <taxon>Hasllibacter</taxon>
    </lineage>
</organism>
<dbReference type="AlphaFoldDB" id="A0A2T0X1X9"/>
<sequence>MVAPEDVQDYPRPPRLEPAGAPLRVALGGAVVAETVRGWRVLETHHAPTYYLPREDVAEGALRPAGGGSLCEWKGRARYFDVHAGGRVARRAAWSYEAPARGFEALAGAVAFYAGPLEARVGDMDVIPQPGDFYGGWVTPNLRGVVKGGPGTEGW</sequence>
<gene>
    <name evidence="2" type="ORF">BCF33_1820</name>
</gene>
<evidence type="ECO:0000313" key="2">
    <source>
        <dbReference type="EMBL" id="PRY92956.1"/>
    </source>
</evidence>
<dbReference type="Gene3D" id="2.170.150.40">
    <property type="entry name" value="Domain of unknown function (DUF427)"/>
    <property type="match status" value="1"/>
</dbReference>
<dbReference type="InterPro" id="IPR007361">
    <property type="entry name" value="DUF427"/>
</dbReference>
<dbReference type="Proteomes" id="UP000238801">
    <property type="component" value="Unassembled WGS sequence"/>
</dbReference>
<dbReference type="EMBL" id="PVTT01000002">
    <property type="protein sequence ID" value="PRY92956.1"/>
    <property type="molecule type" value="Genomic_DNA"/>
</dbReference>
<evidence type="ECO:0000313" key="3">
    <source>
        <dbReference type="Proteomes" id="UP000238801"/>
    </source>
</evidence>
<comment type="caution">
    <text evidence="2">The sequence shown here is derived from an EMBL/GenBank/DDBJ whole genome shotgun (WGS) entry which is preliminary data.</text>
</comment>
<proteinExistence type="predicted"/>
<reference evidence="2 3" key="1">
    <citation type="submission" date="2018-03" db="EMBL/GenBank/DDBJ databases">
        <title>Genomic Encyclopedia of Archaeal and Bacterial Type Strains, Phase II (KMG-II): from individual species to whole genera.</title>
        <authorList>
            <person name="Goeker M."/>
        </authorList>
    </citation>
    <scope>NUCLEOTIDE SEQUENCE [LARGE SCALE GENOMIC DNA]</scope>
    <source>
        <strain evidence="2 3">DSM 29318</strain>
    </source>
</reference>
<name>A0A2T0X1X9_9RHOB</name>
<dbReference type="PANTHER" id="PTHR43058:SF1">
    <property type="entry name" value="DUF427 DOMAIN-CONTAINING PROTEIN"/>
    <property type="match status" value="1"/>
</dbReference>
<evidence type="ECO:0000259" key="1">
    <source>
        <dbReference type="Pfam" id="PF04248"/>
    </source>
</evidence>